<reference evidence="2" key="1">
    <citation type="journal article" date="2014" name="Int. J. Syst. Evol. Microbiol.">
        <title>Complete genome of a new Firmicutes species belonging to the dominant human colonic microbiota ('Ruminococcus bicirculans') reveals two chromosomes and a selective capacity to utilize plant glucans.</title>
        <authorList>
            <consortium name="NISC Comparative Sequencing Program"/>
            <person name="Wegmann U."/>
            <person name="Louis P."/>
            <person name="Goesmann A."/>
            <person name="Henrissat B."/>
            <person name="Duncan S.H."/>
            <person name="Flint H.J."/>
        </authorList>
    </citation>
    <scope>NUCLEOTIDE SEQUENCE</scope>
    <source>
        <strain evidence="2">CGMCC 1.12707</strain>
    </source>
</reference>
<keyword evidence="5" id="KW-1185">Reference proteome</keyword>
<feature type="signal peptide" evidence="1">
    <location>
        <begin position="1"/>
        <end position="21"/>
    </location>
</feature>
<reference evidence="4" key="2">
    <citation type="submission" date="2016-11" db="EMBL/GenBank/DDBJ databases">
        <authorList>
            <person name="Varghese N."/>
            <person name="Submissions S."/>
        </authorList>
    </citation>
    <scope>NUCLEOTIDE SEQUENCE [LARGE SCALE GENOMIC DNA]</scope>
    <source>
        <strain evidence="4">DSM 27989</strain>
    </source>
</reference>
<gene>
    <name evidence="2" type="ORF">GCM10010984_21970</name>
    <name evidence="3" type="ORF">SAMN05443634_10280</name>
</gene>
<dbReference type="Proteomes" id="UP000184120">
    <property type="component" value="Unassembled WGS sequence"/>
</dbReference>
<evidence type="ECO:0000313" key="4">
    <source>
        <dbReference type="Proteomes" id="UP000184120"/>
    </source>
</evidence>
<dbReference type="EMBL" id="FRBH01000002">
    <property type="protein sequence ID" value="SHK60074.1"/>
    <property type="molecule type" value="Genomic_DNA"/>
</dbReference>
<evidence type="ECO:0000256" key="1">
    <source>
        <dbReference type="SAM" id="SignalP"/>
    </source>
</evidence>
<dbReference type="STRING" id="1434701.SAMN05443634_10280"/>
<dbReference type="OrthoDB" id="1251128at2"/>
<evidence type="ECO:0000313" key="5">
    <source>
        <dbReference type="Proteomes" id="UP000650994"/>
    </source>
</evidence>
<sequence length="290" mass="31570">MISKVNSLIILFMLISLSVKSQVGIATSNPNSMLDVRGSLQTAYREISTATSTLNVNDHHISYTETTVGTITLPSIASGTASYNGRMYFIKNLSSQNLTIVASGTNKLRADNVALDNIILQPGFYAEIVNNTSTVSTSATWDISFVVLPIAQNVEVYDVNFKIPPYAVTVTNHNTSDYDITSGAYQWWLISTTSQAAARTAALVRPNRMTLVYEYQGPLFDLTGVHPILLVNTSGTAANFIASFGGLSVVGGKVRFTFTVARYDYIDNGSTASQWTNTFDAISVFTKKMY</sequence>
<proteinExistence type="predicted"/>
<keyword evidence="1" id="KW-0732">Signal</keyword>
<name>A0A1M6TT23_9FLAO</name>
<reference evidence="3" key="3">
    <citation type="submission" date="2016-11" db="EMBL/GenBank/DDBJ databases">
        <authorList>
            <person name="Jaros S."/>
            <person name="Januszkiewicz K."/>
            <person name="Wedrychowicz H."/>
        </authorList>
    </citation>
    <scope>NUCLEOTIDE SEQUENCE [LARGE SCALE GENOMIC DNA]</scope>
    <source>
        <strain evidence="3">DSM 27989</strain>
    </source>
</reference>
<evidence type="ECO:0000313" key="3">
    <source>
        <dbReference type="EMBL" id="SHK60074.1"/>
    </source>
</evidence>
<organism evidence="3 4">
    <name type="scientific">Chishuiella changwenlii</name>
    <dbReference type="NCBI Taxonomy" id="1434701"/>
    <lineage>
        <taxon>Bacteria</taxon>
        <taxon>Pseudomonadati</taxon>
        <taxon>Bacteroidota</taxon>
        <taxon>Flavobacteriia</taxon>
        <taxon>Flavobacteriales</taxon>
        <taxon>Weeksellaceae</taxon>
        <taxon>Chishuiella</taxon>
    </lineage>
</organism>
<feature type="chain" id="PRO_5012387147" evidence="1">
    <location>
        <begin position="22"/>
        <end position="290"/>
    </location>
</feature>
<protein>
    <submittedName>
        <fullName evidence="3">Uncharacterized protein</fullName>
    </submittedName>
</protein>
<dbReference type="Proteomes" id="UP000650994">
    <property type="component" value="Unassembled WGS sequence"/>
</dbReference>
<evidence type="ECO:0000313" key="2">
    <source>
        <dbReference type="EMBL" id="GGF04279.1"/>
    </source>
</evidence>
<dbReference type="AlphaFoldDB" id="A0A1M6TT23"/>
<dbReference type="EMBL" id="BMFL01000014">
    <property type="protein sequence ID" value="GGF04279.1"/>
    <property type="molecule type" value="Genomic_DNA"/>
</dbReference>
<dbReference type="RefSeq" id="WP_072929389.1">
    <property type="nucleotide sequence ID" value="NZ_BMFL01000014.1"/>
</dbReference>
<reference evidence="5" key="4">
    <citation type="journal article" date="2019" name="Int. J. Syst. Evol. Microbiol.">
        <title>The Global Catalogue of Microorganisms (GCM) 10K type strain sequencing project: providing services to taxonomists for standard genome sequencing and annotation.</title>
        <authorList>
            <consortium name="The Broad Institute Genomics Platform"/>
            <consortium name="The Broad Institute Genome Sequencing Center for Infectious Disease"/>
            <person name="Wu L."/>
            <person name="Ma J."/>
        </authorList>
    </citation>
    <scope>NUCLEOTIDE SEQUENCE [LARGE SCALE GENOMIC DNA]</scope>
    <source>
        <strain evidence="5">CGMCC 1.12707</strain>
    </source>
</reference>
<reference evidence="2" key="5">
    <citation type="submission" date="2024-05" db="EMBL/GenBank/DDBJ databases">
        <authorList>
            <person name="Sun Q."/>
            <person name="Zhou Y."/>
        </authorList>
    </citation>
    <scope>NUCLEOTIDE SEQUENCE</scope>
    <source>
        <strain evidence="2">CGMCC 1.12707</strain>
    </source>
</reference>
<accession>A0A1M6TT23</accession>